<dbReference type="OrthoDB" id="10034726at2759"/>
<keyword evidence="3 9" id="KW-0812">Transmembrane</keyword>
<evidence type="ECO:0000256" key="4">
    <source>
        <dbReference type="ARBA" id="ARBA00022989"/>
    </source>
</evidence>
<dbReference type="InterPro" id="IPR000276">
    <property type="entry name" value="GPCR_Rhodpsn"/>
</dbReference>
<evidence type="ECO:0000256" key="3">
    <source>
        <dbReference type="ARBA" id="ARBA00022692"/>
    </source>
</evidence>
<accession>A0A8J1TZX3</accession>
<dbReference type="Gene3D" id="1.20.1070.10">
    <property type="entry name" value="Rhodopsin 7-helix transmembrane proteins"/>
    <property type="match status" value="1"/>
</dbReference>
<keyword evidence="4" id="KW-1133">Transmembrane helix</keyword>
<reference evidence="10" key="1">
    <citation type="submission" date="2022-03" db="EMBL/GenBank/DDBJ databases">
        <authorList>
            <person name="Martin C."/>
        </authorList>
    </citation>
    <scope>NUCLEOTIDE SEQUENCE</scope>
</reference>
<dbReference type="Pfam" id="PF00001">
    <property type="entry name" value="7tm_1"/>
    <property type="match status" value="1"/>
</dbReference>
<evidence type="ECO:0000256" key="2">
    <source>
        <dbReference type="ARBA" id="ARBA00022475"/>
    </source>
</evidence>
<proteinExistence type="inferred from homology"/>
<dbReference type="GO" id="GO:0005886">
    <property type="term" value="C:plasma membrane"/>
    <property type="evidence" value="ECO:0007669"/>
    <property type="project" value="UniProtKB-SubCell"/>
</dbReference>
<evidence type="ECO:0000256" key="5">
    <source>
        <dbReference type="ARBA" id="ARBA00023040"/>
    </source>
</evidence>
<dbReference type="GO" id="GO:0004930">
    <property type="term" value="F:G protein-coupled receptor activity"/>
    <property type="evidence" value="ECO:0007669"/>
    <property type="project" value="UniProtKB-KW"/>
</dbReference>
<dbReference type="PANTHER" id="PTHR24249:SF372">
    <property type="entry name" value="G-PROTEIN COUPLED RECEPTORS FAMILY 1 PROFILE DOMAIN-CONTAINING PROTEIN"/>
    <property type="match status" value="1"/>
</dbReference>
<evidence type="ECO:0000313" key="10">
    <source>
        <dbReference type="EMBL" id="CAH1786969.1"/>
    </source>
</evidence>
<dbReference type="InterPro" id="IPR017452">
    <property type="entry name" value="GPCR_Rhodpsn_7TM"/>
</dbReference>
<evidence type="ECO:0000256" key="6">
    <source>
        <dbReference type="ARBA" id="ARBA00023136"/>
    </source>
</evidence>
<keyword evidence="11" id="KW-1185">Reference proteome</keyword>
<keyword evidence="7 9" id="KW-0675">Receptor</keyword>
<dbReference type="PROSITE" id="PS00237">
    <property type="entry name" value="G_PROTEIN_RECEP_F1_1"/>
    <property type="match status" value="1"/>
</dbReference>
<dbReference type="SUPFAM" id="SSF81321">
    <property type="entry name" value="Family A G protein-coupled receptor-like"/>
    <property type="match status" value="1"/>
</dbReference>
<comment type="caution">
    <text evidence="10">The sequence shown here is derived from an EMBL/GenBank/DDBJ whole genome shotgun (WGS) entry which is preliminary data.</text>
</comment>
<dbReference type="EMBL" id="CAIIXF020000006">
    <property type="protein sequence ID" value="CAH1786969.1"/>
    <property type="molecule type" value="Genomic_DNA"/>
</dbReference>
<dbReference type="PANTHER" id="PTHR24249">
    <property type="entry name" value="HISTAMINE RECEPTOR-RELATED G-PROTEIN COUPLED RECEPTOR"/>
    <property type="match status" value="1"/>
</dbReference>
<dbReference type="CDD" id="cd00637">
    <property type="entry name" value="7tm_classA_rhodopsin-like"/>
    <property type="match status" value="1"/>
</dbReference>
<dbReference type="PROSITE" id="PS50262">
    <property type="entry name" value="G_PROTEIN_RECEP_F1_2"/>
    <property type="match status" value="1"/>
</dbReference>
<organism evidence="10 11">
    <name type="scientific">Owenia fusiformis</name>
    <name type="common">Polychaete worm</name>
    <dbReference type="NCBI Taxonomy" id="6347"/>
    <lineage>
        <taxon>Eukaryota</taxon>
        <taxon>Metazoa</taxon>
        <taxon>Spiralia</taxon>
        <taxon>Lophotrochozoa</taxon>
        <taxon>Annelida</taxon>
        <taxon>Polychaeta</taxon>
        <taxon>Sedentaria</taxon>
        <taxon>Canalipalpata</taxon>
        <taxon>Sabellida</taxon>
        <taxon>Oweniida</taxon>
        <taxon>Oweniidae</taxon>
        <taxon>Owenia</taxon>
    </lineage>
</organism>
<gene>
    <name evidence="10" type="ORF">OFUS_LOCUS12761</name>
</gene>
<dbReference type="PRINTS" id="PR00237">
    <property type="entry name" value="GPCRRHODOPSN"/>
</dbReference>
<keyword evidence="5 9" id="KW-0297">G-protein coupled receptor</keyword>
<keyword evidence="8 9" id="KW-0807">Transducer</keyword>
<dbReference type="AlphaFoldDB" id="A0A8J1TZX3"/>
<evidence type="ECO:0000256" key="7">
    <source>
        <dbReference type="ARBA" id="ARBA00023170"/>
    </source>
</evidence>
<dbReference type="Proteomes" id="UP000749559">
    <property type="component" value="Unassembled WGS sequence"/>
</dbReference>
<comment type="similarity">
    <text evidence="9">Belongs to the G-protein coupled receptor 1 family.</text>
</comment>
<sequence>MNHDRGPWMNKTSTLCYDYDLSQFEIGGNELILYITLVLGILISLWILLGNTLVIATYRANRSLHTVGNFYIAQLAIADFLTGMVGLFVIISNTFFPLKWVCSVTYIFIYQFFAIVSLASSLGFLIMISVNRYIAVFCSLRYHSIMSQHKSIIISITVWSLSVIYSMIIMTDFYVYISAYKEEMNVEVECEKSVEIPRITGYSIGIIFLIVLLVHGAIYTMIFKAVRKLQRKAKHSTRDCPNVPVSGANLKLIKTALIIICLFTICWAPFAVSLTIAQYGWLSRVDVNILFYPAYVLAIVNSGMNPVIYGIRSVSYRAGMSKLLRLKIIR</sequence>
<comment type="subcellular location">
    <subcellularLocation>
        <location evidence="1">Cell membrane</location>
        <topology evidence="1">Multi-pass membrane protein</topology>
    </subcellularLocation>
</comment>
<evidence type="ECO:0000256" key="9">
    <source>
        <dbReference type="RuleBase" id="RU000688"/>
    </source>
</evidence>
<keyword evidence="6" id="KW-0472">Membrane</keyword>
<name>A0A8J1TZX3_OWEFU</name>
<protein>
    <submittedName>
        <fullName evidence="10">Uncharacterized protein</fullName>
    </submittedName>
</protein>
<keyword evidence="2" id="KW-1003">Cell membrane</keyword>
<evidence type="ECO:0000256" key="1">
    <source>
        <dbReference type="ARBA" id="ARBA00004651"/>
    </source>
</evidence>
<evidence type="ECO:0000256" key="8">
    <source>
        <dbReference type="ARBA" id="ARBA00023224"/>
    </source>
</evidence>
<dbReference type="InterPro" id="IPR050569">
    <property type="entry name" value="TAAR"/>
</dbReference>
<evidence type="ECO:0000313" key="11">
    <source>
        <dbReference type="Proteomes" id="UP000749559"/>
    </source>
</evidence>